<evidence type="ECO:0000259" key="1">
    <source>
        <dbReference type="Pfam" id="PF24626"/>
    </source>
</evidence>
<feature type="domain" description="Tf2-1-like SH3-like" evidence="1">
    <location>
        <begin position="25"/>
        <end position="83"/>
    </location>
</feature>
<dbReference type="InterPro" id="IPR056924">
    <property type="entry name" value="SH3_Tf2-1"/>
</dbReference>
<dbReference type="Pfam" id="PF24626">
    <property type="entry name" value="SH3_Tf2-1"/>
    <property type="match status" value="1"/>
</dbReference>
<keyword evidence="3" id="KW-1185">Reference proteome</keyword>
<reference evidence="2" key="1">
    <citation type="submission" date="2021-03" db="EMBL/GenBank/DDBJ databases">
        <title>Draft genome sequence of rust myrtle Austropuccinia psidii MF-1, a brazilian biotype.</title>
        <authorList>
            <person name="Quecine M.C."/>
            <person name="Pachon D.M.R."/>
            <person name="Bonatelli M.L."/>
            <person name="Correr F.H."/>
            <person name="Franceschini L.M."/>
            <person name="Leite T.F."/>
            <person name="Margarido G.R.A."/>
            <person name="Almeida C.A."/>
            <person name="Ferrarezi J.A."/>
            <person name="Labate C.A."/>
        </authorList>
    </citation>
    <scope>NUCLEOTIDE SEQUENCE</scope>
    <source>
        <strain evidence="2">MF-1</strain>
    </source>
</reference>
<dbReference type="Proteomes" id="UP000765509">
    <property type="component" value="Unassembled WGS sequence"/>
</dbReference>
<organism evidence="2 3">
    <name type="scientific">Austropuccinia psidii MF-1</name>
    <dbReference type="NCBI Taxonomy" id="1389203"/>
    <lineage>
        <taxon>Eukaryota</taxon>
        <taxon>Fungi</taxon>
        <taxon>Dikarya</taxon>
        <taxon>Basidiomycota</taxon>
        <taxon>Pucciniomycotina</taxon>
        <taxon>Pucciniomycetes</taxon>
        <taxon>Pucciniales</taxon>
        <taxon>Sphaerophragmiaceae</taxon>
        <taxon>Austropuccinia</taxon>
    </lineage>
</organism>
<dbReference type="AlphaFoldDB" id="A0A9Q3E9Q3"/>
<accession>A0A9Q3E9Q3</accession>
<protein>
    <recommendedName>
        <fullName evidence="1">Tf2-1-like SH3-like domain-containing protein</fullName>
    </recommendedName>
</protein>
<evidence type="ECO:0000313" key="3">
    <source>
        <dbReference type="Proteomes" id="UP000765509"/>
    </source>
</evidence>
<evidence type="ECO:0000313" key="2">
    <source>
        <dbReference type="EMBL" id="MBW0516142.1"/>
    </source>
</evidence>
<sequence length="158" mass="17998">MEDTFSCAKGKWDKSHAITDFKVRDLVLVSTTHFNNIKGSKKLKDSFAGPFVITALHGEHAVELELSVELSNKHDPFPVILKKHYKTGDSEKFPLRNKVPQNIPLVESSVTKKISKVLKESKLRIQKVREYLFRYSDPTCEDGWLAENDIPEATNITK</sequence>
<name>A0A9Q3E9Q3_9BASI</name>
<dbReference type="EMBL" id="AVOT02025072">
    <property type="protein sequence ID" value="MBW0516142.1"/>
    <property type="molecule type" value="Genomic_DNA"/>
</dbReference>
<dbReference type="OrthoDB" id="3064439at2759"/>
<gene>
    <name evidence="2" type="ORF">O181_055857</name>
</gene>
<comment type="caution">
    <text evidence="2">The sequence shown here is derived from an EMBL/GenBank/DDBJ whole genome shotgun (WGS) entry which is preliminary data.</text>
</comment>
<proteinExistence type="predicted"/>